<dbReference type="Gene3D" id="2.170.16.10">
    <property type="entry name" value="Hedgehog/Intein (Hint) domain"/>
    <property type="match status" value="1"/>
</dbReference>
<dbReference type="NCBIfam" id="TIGR01643">
    <property type="entry name" value="YD_repeat_2x"/>
    <property type="match status" value="1"/>
</dbReference>
<evidence type="ECO:0000259" key="1">
    <source>
        <dbReference type="SMART" id="SM00306"/>
    </source>
</evidence>
<comment type="caution">
    <text evidence="2">The sequence shown here is derived from an EMBL/GenBank/DDBJ whole genome shotgun (WGS) entry which is preliminary data.</text>
</comment>
<dbReference type="EMBL" id="SNWQ01000017">
    <property type="protein sequence ID" value="TDO44048.1"/>
    <property type="molecule type" value="Genomic_DNA"/>
</dbReference>
<keyword evidence="3" id="KW-1185">Reference proteome</keyword>
<reference evidence="2 3" key="1">
    <citation type="submission" date="2019-03" db="EMBL/GenBank/DDBJ databases">
        <title>Genomic Encyclopedia of Type Strains, Phase III (KMG-III): the genomes of soil and plant-associated and newly described type strains.</title>
        <authorList>
            <person name="Whitman W."/>
        </authorList>
    </citation>
    <scope>NUCLEOTIDE SEQUENCE [LARGE SCALE GENOMIC DNA]</scope>
    <source>
        <strain evidence="2 3">VKM Ac-2527</strain>
    </source>
</reference>
<dbReference type="OrthoDB" id="5150353at2"/>
<dbReference type="InterPro" id="IPR006530">
    <property type="entry name" value="YD"/>
</dbReference>
<dbReference type="NCBIfam" id="TIGR03696">
    <property type="entry name" value="Rhs_assc_core"/>
    <property type="match status" value="1"/>
</dbReference>
<protein>
    <submittedName>
        <fullName evidence="2">Intein/RHS repeat-associated protein</fullName>
    </submittedName>
</protein>
<dbReference type="InterPro" id="IPR050708">
    <property type="entry name" value="T6SS_VgrG/RHS"/>
</dbReference>
<dbReference type="SUPFAM" id="SSF51294">
    <property type="entry name" value="Hedgehog/intein (Hint) domain"/>
    <property type="match status" value="1"/>
</dbReference>
<dbReference type="GO" id="GO:0016539">
    <property type="term" value="P:intein-mediated protein splicing"/>
    <property type="evidence" value="ECO:0007669"/>
    <property type="project" value="InterPro"/>
</dbReference>
<dbReference type="PANTHER" id="PTHR32305">
    <property type="match status" value="1"/>
</dbReference>
<dbReference type="InterPro" id="IPR006141">
    <property type="entry name" value="Intein_N"/>
</dbReference>
<organism evidence="2 3">
    <name type="scientific">Kribbella caucasensis</name>
    <dbReference type="NCBI Taxonomy" id="2512215"/>
    <lineage>
        <taxon>Bacteria</taxon>
        <taxon>Bacillati</taxon>
        <taxon>Actinomycetota</taxon>
        <taxon>Actinomycetes</taxon>
        <taxon>Propionibacteriales</taxon>
        <taxon>Kribbellaceae</taxon>
        <taxon>Kribbella</taxon>
    </lineage>
</organism>
<gene>
    <name evidence="2" type="ORF">EV643_11771</name>
</gene>
<feature type="domain" description="Hint" evidence="1">
    <location>
        <begin position="553"/>
        <end position="649"/>
    </location>
</feature>
<evidence type="ECO:0000313" key="2">
    <source>
        <dbReference type="EMBL" id="TDO44048.1"/>
    </source>
</evidence>
<dbReference type="InterPro" id="IPR022385">
    <property type="entry name" value="Rhs_assc_core"/>
</dbReference>
<dbReference type="AlphaFoldDB" id="A0A4V3C948"/>
<dbReference type="SMART" id="SM00306">
    <property type="entry name" value="HintN"/>
    <property type="match status" value="1"/>
</dbReference>
<dbReference type="Proteomes" id="UP000295388">
    <property type="component" value="Unassembled WGS sequence"/>
</dbReference>
<accession>A0A4V3C948</accession>
<dbReference type="PROSITE" id="PS50817">
    <property type="entry name" value="INTEIN_N_TER"/>
    <property type="match status" value="1"/>
</dbReference>
<dbReference type="Pfam" id="PF07591">
    <property type="entry name" value="PT-HINT"/>
    <property type="match status" value="1"/>
</dbReference>
<dbReference type="PANTHER" id="PTHR32305:SF15">
    <property type="entry name" value="PROTEIN RHSA-RELATED"/>
    <property type="match status" value="1"/>
</dbReference>
<dbReference type="InterPro" id="IPR036844">
    <property type="entry name" value="Hint_dom_sf"/>
</dbReference>
<dbReference type="CDD" id="cd00081">
    <property type="entry name" value="Hint"/>
    <property type="match status" value="1"/>
</dbReference>
<dbReference type="RefSeq" id="WP_133803571.1">
    <property type="nucleotide sequence ID" value="NZ_SNWQ01000017.1"/>
</dbReference>
<dbReference type="Gene3D" id="2.180.10.10">
    <property type="entry name" value="RHS repeat-associated core"/>
    <property type="match status" value="1"/>
</dbReference>
<proteinExistence type="predicted"/>
<name>A0A4V3C948_9ACTN</name>
<evidence type="ECO:0000313" key="3">
    <source>
        <dbReference type="Proteomes" id="UP000295388"/>
    </source>
</evidence>
<sequence length="793" mass="85627">MTINQLAPLKDQFYDYTWDVRGLLGSVKTGETASDPAAKTTSYTYNNLGQRATETKGNQNKVTFSWFDNGLMTSSREVKPNGTSLVAEHIMGYDLDGNRISDTAKVLNSDTKAIDPSTATYTYEPRGRVTAVTRTGAGAGNESYTYTATSNISSQTIAGVATSFVYDRNRLQKATSGTSSFYNYDPFGRLDTISSGGAVTGRYVYDGFDRVVEQRTITGAVTKTTKSTYDAWDRVASKTDAAGKTSAMSYLGLSSQLPAELDTATNKPTEAYTFDAYGQRLTQTTTKTDGTSEDAWYGYNPHSDVETLTTSTGDTESTYGYTAFGKDRAGAMSGADKPGVSTEPYNVYRFNGKRWDAASGDYDMGFRTYNPGLNRFTSRDSYNGALADLNLGTDPWNINRYAFAGGNPITRIELDGHINESLTAGGGRAPAAVSVTVGSRDVTADDPNEFKAAYDATKAKLIGDGGGQGHESIIGCNDEETWKVEAGQATTCSWSDTQFSNMFAEELCRQSGIRCGPYTPSGAGGAGLGHDGGGVRLSGGPEAPTGSRAAAGGYCSFSGETKVEMGDGSRKPISQVKLGDEVLATDPETGERGPRKVTHLWVHTDKLLQLEVDGGFLTTTEDHPFWNATDGKFERADQLDSGDQLLADDGQLVRVIGVRTGSQRVATAYNLTVDDIHTYYVLAGTTPVLVHNANCPHSNSIGAAAQARAEQILGKFYPGNKMQVQFNIWTPHGVRKVDIAGENSRGGFDLYEIKANGSNYPSRERVKDQWIEQELGWKTHVLRFDETCQCYSE</sequence>
<dbReference type="InterPro" id="IPR003587">
    <property type="entry name" value="Hint_dom_N"/>
</dbReference>